<reference evidence="4 5" key="1">
    <citation type="submission" date="2014-07" db="EMBL/GenBank/DDBJ databases">
        <title>Methanogenic archaea and the global carbon cycle.</title>
        <authorList>
            <person name="Henriksen J.R."/>
            <person name="Luke J."/>
            <person name="Reinhart S."/>
            <person name="Benedict M.N."/>
            <person name="Youngblut N.D."/>
            <person name="Metcalf M.E."/>
            <person name="Whitaker R.J."/>
            <person name="Metcalf W.W."/>
        </authorList>
    </citation>
    <scope>NUCLEOTIDE SEQUENCE [LARGE SCALE GENOMIC DNA]</scope>
    <source>
        <strain evidence="4 5">C2J</strain>
    </source>
</reference>
<name>A0A0E3PRZ2_9EURY</name>
<dbReference type="SUPFAM" id="SSF51126">
    <property type="entry name" value="Pectin lyase-like"/>
    <property type="match status" value="1"/>
</dbReference>
<feature type="compositionally biased region" description="Gly residues" evidence="1">
    <location>
        <begin position="638"/>
        <end position="648"/>
    </location>
</feature>
<evidence type="ECO:0000313" key="5">
    <source>
        <dbReference type="Proteomes" id="UP000033123"/>
    </source>
</evidence>
<organism evidence="4 5">
    <name type="scientific">Methanosarcina siciliae C2J</name>
    <dbReference type="NCBI Taxonomy" id="1434118"/>
    <lineage>
        <taxon>Archaea</taxon>
        <taxon>Methanobacteriati</taxon>
        <taxon>Methanobacteriota</taxon>
        <taxon>Stenosarchaea group</taxon>
        <taxon>Methanomicrobia</taxon>
        <taxon>Methanosarcinales</taxon>
        <taxon>Methanosarcinaceae</taxon>
        <taxon>Methanosarcina</taxon>
    </lineage>
</organism>
<gene>
    <name evidence="4" type="ORF">MSSAC_3308</name>
</gene>
<feature type="domain" description="PKD" evidence="3">
    <location>
        <begin position="416"/>
        <end position="458"/>
    </location>
</feature>
<accession>A0A0E3PRZ2</accession>
<dbReference type="EMBL" id="CP009508">
    <property type="protein sequence ID" value="AKB37898.1"/>
    <property type="molecule type" value="Genomic_DNA"/>
</dbReference>
<dbReference type="InterPro" id="IPR035986">
    <property type="entry name" value="PKD_dom_sf"/>
</dbReference>
<dbReference type="STRING" id="1434118.MSSAC_3308"/>
<dbReference type="Pfam" id="PF18911">
    <property type="entry name" value="PKD_4"/>
    <property type="match status" value="4"/>
</dbReference>
<dbReference type="InterPro" id="IPR022409">
    <property type="entry name" value="PKD/Chitinase_dom"/>
</dbReference>
<protein>
    <submittedName>
        <fullName evidence="4">Cell surface protein</fullName>
    </submittedName>
</protein>
<dbReference type="Proteomes" id="UP000033123">
    <property type="component" value="Chromosome"/>
</dbReference>
<dbReference type="PANTHER" id="PTHR36842">
    <property type="entry name" value="PROTEIN TOLB HOMOLOG"/>
    <property type="match status" value="1"/>
</dbReference>
<evidence type="ECO:0000313" key="4">
    <source>
        <dbReference type="EMBL" id="AKB37898.1"/>
    </source>
</evidence>
<dbReference type="InterPro" id="IPR026453">
    <property type="entry name" value="PGF_pre_PGF"/>
</dbReference>
<dbReference type="CDD" id="cd00146">
    <property type="entry name" value="PKD"/>
    <property type="match status" value="4"/>
</dbReference>
<dbReference type="InterPro" id="IPR006626">
    <property type="entry name" value="PbH1"/>
</dbReference>
<dbReference type="InterPro" id="IPR007742">
    <property type="entry name" value="NosD_dom"/>
</dbReference>
<keyword evidence="2" id="KW-0472">Membrane</keyword>
<keyword evidence="2" id="KW-0812">Transmembrane</keyword>
<dbReference type="InterPro" id="IPR022441">
    <property type="entry name" value="Para_beta_helix_rpt-2"/>
</dbReference>
<feature type="domain" description="PKD" evidence="3">
    <location>
        <begin position="502"/>
        <end position="544"/>
    </location>
</feature>
<sequence length="873" mass="93494">MWKMNKELSSLFILIFALQVFAGSAAATTIYVDSDGSGNYTTVQDALDNAVDGNTIIVRPGNYDEDLAVDVSVTLIGSSGYPTVGKIEVNRQSQISGLTITGGVRFEQAGMSCIIRNNKFDECGVSIGNNYACGNQTIIDNLFTDSPIGVFTYDSIDNKITGNTFQNCHTGIELTYGIGRHVVKGNTFQDCDVGIRLIEDSATIYNNYFSSDINLVLEDDGDARLNTTKTAGTNIIDGPYIGGNFWGSPSGDGFSQTHPDTNGDGIAEEEYQVDEGVIDHLPLVTPRTEPEPVLPIANFRVNTTHGNAPLSVLFTDTSQNATGLSWDVNGDGVEDSNAASFAYTYTSRGTYEAKLTVSNANGTDTETAVITVMEEEIPILPVANFTVNKTSGYYPLTVLFTDTSQNATGLSWDVNGDGVEDSNAASFAYTYTSRGTYEAKLTVSNANGTDTETAVITVMEEEIPILPVANFTVNKTSGYYPLNVLFTDTSQNATGLSWDVNGDGVEDSNAASFAYTYTSRGTYEAKLTVSNANGTDTETAVITVMEEEIPILPVANFTVNKTSGYYPLNVLFTDTSQNATGLSWDVNGDGVEDSNAASFAYTYTSRGTYEAKLTVSNANGTDTETATIDVVKKSSSGSSGGGGGGGGSPEPAKNVKVKELAQVFITNGKAIKFEFKKNATCIVYVGFDAKKNAGKTTTIVEELKGKSSLVSELPAGEVYKSFNVWVGNSGYATSKNIENPVICFKVENTWIGDENVDKASITLNRYSDKKWEQLPAKISGEDDTYLYFTSDVPGFSSFAITGTSTTASEIVTENGTSLETRALQDDGNESTDMDTQEEQEGSTKFSDIPPVYGIIGIFVLGLICVIIYLKLPK</sequence>
<dbReference type="PROSITE" id="PS50093">
    <property type="entry name" value="PKD"/>
    <property type="match status" value="4"/>
</dbReference>
<feature type="domain" description="PKD" evidence="3">
    <location>
        <begin position="588"/>
        <end position="630"/>
    </location>
</feature>
<dbReference type="InterPro" id="IPR000601">
    <property type="entry name" value="PKD_dom"/>
</dbReference>
<dbReference type="InterPro" id="IPR011050">
    <property type="entry name" value="Pectin_lyase_fold/virulence"/>
</dbReference>
<dbReference type="NCBIfam" id="TIGR03804">
    <property type="entry name" value="para_beta_helix"/>
    <property type="match status" value="1"/>
</dbReference>
<dbReference type="PANTHER" id="PTHR36842:SF1">
    <property type="entry name" value="PROTEIN TOLB"/>
    <property type="match status" value="1"/>
</dbReference>
<dbReference type="Gene3D" id="2.160.20.10">
    <property type="entry name" value="Single-stranded right-handed beta-helix, Pectin lyase-like"/>
    <property type="match status" value="2"/>
</dbReference>
<feature type="compositionally biased region" description="Acidic residues" evidence="1">
    <location>
        <begin position="826"/>
        <end position="840"/>
    </location>
</feature>
<proteinExistence type="predicted"/>
<keyword evidence="2" id="KW-1133">Transmembrane helix</keyword>
<dbReference type="AlphaFoldDB" id="A0A0E3PRZ2"/>
<dbReference type="PATRIC" id="fig|1434118.4.peg.4279"/>
<feature type="transmembrane region" description="Helical" evidence="2">
    <location>
        <begin position="851"/>
        <end position="869"/>
    </location>
</feature>
<dbReference type="SUPFAM" id="SSF49299">
    <property type="entry name" value="PKD domain"/>
    <property type="match status" value="4"/>
</dbReference>
<evidence type="ECO:0000259" key="3">
    <source>
        <dbReference type="PROSITE" id="PS50093"/>
    </source>
</evidence>
<dbReference type="HOGENOM" id="CLU_009318_4_0_2"/>
<dbReference type="GeneID" id="24872997"/>
<dbReference type="RefSeq" id="WP_048184379.1">
    <property type="nucleotide sequence ID" value="NZ_CP009508.1"/>
</dbReference>
<dbReference type="KEGG" id="msj:MSSAC_3308"/>
<feature type="domain" description="PKD" evidence="3">
    <location>
        <begin position="330"/>
        <end position="372"/>
    </location>
</feature>
<dbReference type="NCBIfam" id="TIGR04213">
    <property type="entry name" value="PGF_pre_PGF"/>
    <property type="match status" value="1"/>
</dbReference>
<dbReference type="InterPro" id="IPR013783">
    <property type="entry name" value="Ig-like_fold"/>
</dbReference>
<feature type="region of interest" description="Disordered" evidence="1">
    <location>
        <begin position="629"/>
        <end position="652"/>
    </location>
</feature>
<dbReference type="Pfam" id="PF05048">
    <property type="entry name" value="NosD"/>
    <property type="match status" value="1"/>
</dbReference>
<feature type="region of interest" description="Disordered" evidence="1">
    <location>
        <begin position="822"/>
        <end position="844"/>
    </location>
</feature>
<dbReference type="SMART" id="SM00089">
    <property type="entry name" value="PKD"/>
    <property type="match status" value="4"/>
</dbReference>
<evidence type="ECO:0000256" key="1">
    <source>
        <dbReference type="SAM" id="MobiDB-lite"/>
    </source>
</evidence>
<evidence type="ECO:0000256" key="2">
    <source>
        <dbReference type="SAM" id="Phobius"/>
    </source>
</evidence>
<dbReference type="Gene3D" id="2.60.40.10">
    <property type="entry name" value="Immunoglobulins"/>
    <property type="match status" value="4"/>
</dbReference>
<dbReference type="SMART" id="SM00710">
    <property type="entry name" value="PbH1"/>
    <property type="match status" value="4"/>
</dbReference>
<dbReference type="InterPro" id="IPR012334">
    <property type="entry name" value="Pectin_lyas_fold"/>
</dbReference>